<dbReference type="Proteomes" id="UP000191500">
    <property type="component" value="Unassembled WGS sequence"/>
</dbReference>
<sequence>MAATLFRDYEITLDKPDEDFKINWGDIISVDFDLRLKHRRV</sequence>
<keyword evidence="2" id="KW-1185">Reference proteome</keyword>
<dbReference type="EMBL" id="MDDG01000002">
    <property type="protein sequence ID" value="OQE44191.1"/>
    <property type="molecule type" value="Genomic_DNA"/>
</dbReference>
<evidence type="ECO:0000313" key="2">
    <source>
        <dbReference type="Proteomes" id="UP000191500"/>
    </source>
</evidence>
<reference evidence="2" key="1">
    <citation type="journal article" date="2017" name="Nat. Microbiol.">
        <title>Global analysis of biosynthetic gene clusters reveals vast potential of secondary metabolite production in Penicillium species.</title>
        <authorList>
            <person name="Nielsen J.C."/>
            <person name="Grijseels S."/>
            <person name="Prigent S."/>
            <person name="Ji B."/>
            <person name="Dainat J."/>
            <person name="Nielsen K.F."/>
            <person name="Frisvad J.C."/>
            <person name="Workman M."/>
            <person name="Nielsen J."/>
        </authorList>
    </citation>
    <scope>NUCLEOTIDE SEQUENCE [LARGE SCALE GENOMIC DNA]</scope>
    <source>
        <strain evidence="2">IBT 31321</strain>
    </source>
</reference>
<accession>A0A1V6V0K1</accession>
<comment type="caution">
    <text evidence="1">The sequence shown here is derived from an EMBL/GenBank/DDBJ whole genome shotgun (WGS) entry which is preliminary data.</text>
</comment>
<name>A0A1V6V0K1_9EURO</name>
<evidence type="ECO:0000313" key="1">
    <source>
        <dbReference type="EMBL" id="OQE44191.1"/>
    </source>
</evidence>
<proteinExistence type="predicted"/>
<dbReference type="AlphaFoldDB" id="A0A1V6V0K1"/>
<gene>
    <name evidence="1" type="ORF">PENCOP_c002G04273</name>
</gene>
<organism evidence="1 2">
    <name type="scientific">Penicillium coprophilum</name>
    <dbReference type="NCBI Taxonomy" id="36646"/>
    <lineage>
        <taxon>Eukaryota</taxon>
        <taxon>Fungi</taxon>
        <taxon>Dikarya</taxon>
        <taxon>Ascomycota</taxon>
        <taxon>Pezizomycotina</taxon>
        <taxon>Eurotiomycetes</taxon>
        <taxon>Eurotiomycetidae</taxon>
        <taxon>Eurotiales</taxon>
        <taxon>Aspergillaceae</taxon>
        <taxon>Penicillium</taxon>
    </lineage>
</organism>
<protein>
    <submittedName>
        <fullName evidence="1">Uncharacterized protein</fullName>
    </submittedName>
</protein>